<keyword evidence="5" id="KW-0378">Hydrolase</keyword>
<organism evidence="8 9">
    <name type="scientific">Mycolicibacterium alvei</name>
    <dbReference type="NCBI Taxonomy" id="67081"/>
    <lineage>
        <taxon>Bacteria</taxon>
        <taxon>Bacillati</taxon>
        <taxon>Actinomycetota</taxon>
        <taxon>Actinomycetes</taxon>
        <taxon>Mycobacteriales</taxon>
        <taxon>Mycobacteriaceae</taxon>
        <taxon>Mycolicibacterium</taxon>
    </lineage>
</organism>
<dbReference type="InterPro" id="IPR012933">
    <property type="entry name" value="HicA_mRNA_interferase"/>
</dbReference>
<dbReference type="GO" id="GO:0004519">
    <property type="term" value="F:endonuclease activity"/>
    <property type="evidence" value="ECO:0007669"/>
    <property type="project" value="UniProtKB-KW"/>
</dbReference>
<evidence type="ECO:0000256" key="2">
    <source>
        <dbReference type="ARBA" id="ARBA00022649"/>
    </source>
</evidence>
<dbReference type="EMBL" id="AP022565">
    <property type="protein sequence ID" value="BBX25714.1"/>
    <property type="molecule type" value="Genomic_DNA"/>
</dbReference>
<evidence type="ECO:0000256" key="1">
    <source>
        <dbReference type="ARBA" id="ARBA00006620"/>
    </source>
</evidence>
<keyword evidence="4" id="KW-0255">Endonuclease</keyword>
<sequence>MLWQDRPVADPLWLPEVVDTLVDMDLVDLDSVGPWPGDPEDADIYEPDWTQIHPNDRMADSPLDDLPIGQSAVIDEVRKRASGGFLVPPRDVLDALAWYTPIHYFGLGSAIYIRESAVFDVAVAILNRLPEPERGQPANVMGACRAAMSVLYLHEAYHHKIESLAIRFEMVERTRRYLPYSKGVFIPLIKQGSDDVLEESLACAEMYRRFKKEDLYRRGVAKVVRDATIAMLPEWFRALPPSYREAGRYLHDRTFDYAQRALMSQVHEAAVSPIRAASEWNLAPHLRRGLFDCQRITHVLVPKGEQPILPWIGHAPALPSVSSRKAIRHLEELGWKVEPGRGKGSHIRLKHVGKQSLTIPGNRESLSPVVLKSVAQALGVRLGDLAF</sequence>
<keyword evidence="6" id="KW-0694">RNA-binding</keyword>
<evidence type="ECO:0000313" key="8">
    <source>
        <dbReference type="EMBL" id="BBX25714.1"/>
    </source>
</evidence>
<proteinExistence type="inferred from homology"/>
<dbReference type="SUPFAM" id="SSF54786">
    <property type="entry name" value="YcfA/nrd intein domain"/>
    <property type="match status" value="1"/>
</dbReference>
<name>A0A6N4UQ02_9MYCO</name>
<protein>
    <submittedName>
        <fullName evidence="8">Uncharacterized protein</fullName>
    </submittedName>
</protein>
<dbReference type="Proteomes" id="UP000466906">
    <property type="component" value="Chromosome"/>
</dbReference>
<evidence type="ECO:0000256" key="3">
    <source>
        <dbReference type="ARBA" id="ARBA00022722"/>
    </source>
</evidence>
<dbReference type="AlphaFoldDB" id="A0A6N4UQ02"/>
<keyword evidence="9" id="KW-1185">Reference proteome</keyword>
<dbReference type="Pfam" id="PF07927">
    <property type="entry name" value="HicA_toxin"/>
    <property type="match status" value="1"/>
</dbReference>
<keyword evidence="3" id="KW-0540">Nuclease</keyword>
<comment type="similarity">
    <text evidence="1">Belongs to the HicA mRNA interferase family.</text>
</comment>
<reference evidence="8 9" key="1">
    <citation type="journal article" date="2019" name="Emerg. Microbes Infect.">
        <title>Comprehensive subspecies identification of 175 nontuberculous mycobacteria species based on 7547 genomic profiles.</title>
        <authorList>
            <person name="Matsumoto Y."/>
            <person name="Kinjo T."/>
            <person name="Motooka D."/>
            <person name="Nabeya D."/>
            <person name="Jung N."/>
            <person name="Uechi K."/>
            <person name="Horii T."/>
            <person name="Iida T."/>
            <person name="Fujita J."/>
            <person name="Nakamura S."/>
        </authorList>
    </citation>
    <scope>NUCLEOTIDE SEQUENCE [LARGE SCALE GENOMIC DNA]</scope>
    <source>
        <strain evidence="8 9">JCM 12272</strain>
    </source>
</reference>
<dbReference type="InterPro" id="IPR038570">
    <property type="entry name" value="HicA_sf"/>
</dbReference>
<keyword evidence="2" id="KW-1277">Toxin-antitoxin system</keyword>
<dbReference type="GO" id="GO:0016787">
    <property type="term" value="F:hydrolase activity"/>
    <property type="evidence" value="ECO:0007669"/>
    <property type="project" value="UniProtKB-KW"/>
</dbReference>
<evidence type="ECO:0000256" key="7">
    <source>
        <dbReference type="ARBA" id="ARBA00023016"/>
    </source>
</evidence>
<dbReference type="Gene3D" id="3.30.920.30">
    <property type="entry name" value="Hypothetical protein"/>
    <property type="match status" value="1"/>
</dbReference>
<evidence type="ECO:0000313" key="9">
    <source>
        <dbReference type="Proteomes" id="UP000466906"/>
    </source>
</evidence>
<evidence type="ECO:0000256" key="4">
    <source>
        <dbReference type="ARBA" id="ARBA00022759"/>
    </source>
</evidence>
<dbReference type="KEGG" id="malv:MALV_08390"/>
<evidence type="ECO:0000256" key="5">
    <source>
        <dbReference type="ARBA" id="ARBA00022801"/>
    </source>
</evidence>
<accession>A0A6N4UQ02</accession>
<gene>
    <name evidence="8" type="ORF">MALV_08390</name>
</gene>
<keyword evidence="7" id="KW-0346">Stress response</keyword>
<evidence type="ECO:0000256" key="6">
    <source>
        <dbReference type="ARBA" id="ARBA00022884"/>
    </source>
</evidence>
<dbReference type="GO" id="GO:0003729">
    <property type="term" value="F:mRNA binding"/>
    <property type="evidence" value="ECO:0007669"/>
    <property type="project" value="InterPro"/>
</dbReference>